<proteinExistence type="predicted"/>
<evidence type="ECO:0000256" key="1">
    <source>
        <dbReference type="SAM" id="Phobius"/>
    </source>
</evidence>
<reference evidence="2 3" key="1">
    <citation type="journal article" date="2015" name="Genome Announc.">
        <title>Draft Genome Sequence of Norvancomycin-Producing Strain Amycolatopsis orientalis CPCC200066.</title>
        <authorList>
            <person name="Lei X."/>
            <person name="Yuan F."/>
            <person name="Shi Y."/>
            <person name="Li X."/>
            <person name="Wang L."/>
            <person name="Hong B."/>
        </authorList>
    </citation>
    <scope>NUCLEOTIDE SEQUENCE [LARGE SCALE GENOMIC DNA]</scope>
    <source>
        <strain evidence="2 3">B-37</strain>
    </source>
</reference>
<dbReference type="Proteomes" id="UP000093695">
    <property type="component" value="Chromosome"/>
</dbReference>
<sequence length="57" mass="5802">MSKFPTFGEDDGMATVEYAIATLAAAALAGVLYLIVNGEAVVAGLTALIERALSVKS</sequence>
<dbReference type="AlphaFoldDB" id="A0A193BR60"/>
<feature type="transmembrane region" description="Helical" evidence="1">
    <location>
        <begin position="20"/>
        <end position="49"/>
    </location>
</feature>
<keyword evidence="1" id="KW-1133">Transmembrane helix</keyword>
<dbReference type="EMBL" id="CP016174">
    <property type="protein sequence ID" value="ANN14669.1"/>
    <property type="molecule type" value="Genomic_DNA"/>
</dbReference>
<keyword evidence="1" id="KW-0472">Membrane</keyword>
<keyword evidence="1" id="KW-0812">Transmembrane</keyword>
<accession>A0A193BR60</accession>
<keyword evidence="3" id="KW-1185">Reference proteome</keyword>
<gene>
    <name evidence="2" type="ORF">SD37_02700</name>
</gene>
<evidence type="ECO:0000313" key="2">
    <source>
        <dbReference type="EMBL" id="ANN14669.1"/>
    </source>
</evidence>
<protein>
    <submittedName>
        <fullName evidence="2">DUF4244 domain-containing protein</fullName>
    </submittedName>
</protein>
<dbReference type="RefSeq" id="WP_044853688.1">
    <property type="nucleotide sequence ID" value="NZ_CP016174.1"/>
</dbReference>
<dbReference type="KEGG" id="aori:SD37_02700"/>
<dbReference type="Pfam" id="PF14029">
    <property type="entry name" value="DUF4244"/>
    <property type="match status" value="1"/>
</dbReference>
<organism evidence="2 3">
    <name type="scientific">Amycolatopsis orientalis</name>
    <name type="common">Nocardia orientalis</name>
    <dbReference type="NCBI Taxonomy" id="31958"/>
    <lineage>
        <taxon>Bacteria</taxon>
        <taxon>Bacillati</taxon>
        <taxon>Actinomycetota</taxon>
        <taxon>Actinomycetes</taxon>
        <taxon>Pseudonocardiales</taxon>
        <taxon>Pseudonocardiaceae</taxon>
        <taxon>Amycolatopsis</taxon>
    </lineage>
</organism>
<dbReference type="STRING" id="31958.SD37_02700"/>
<evidence type="ECO:0000313" key="3">
    <source>
        <dbReference type="Proteomes" id="UP000093695"/>
    </source>
</evidence>
<name>A0A193BR60_AMYOR</name>
<dbReference type="InterPro" id="IPR025338">
    <property type="entry name" value="DUF4244"/>
</dbReference>